<comment type="subcellular location">
    <subcellularLocation>
        <location evidence="1 6">Cell membrane</location>
        <topology evidence="1 6">Multi-pass membrane protein</topology>
    </subcellularLocation>
</comment>
<dbReference type="GO" id="GO:0043252">
    <property type="term" value="P:sodium-independent organic anion transport"/>
    <property type="evidence" value="ECO:0007669"/>
    <property type="project" value="TreeGrafter"/>
</dbReference>
<feature type="transmembrane region" description="Helical" evidence="6">
    <location>
        <begin position="227"/>
        <end position="255"/>
    </location>
</feature>
<keyword evidence="4 6" id="KW-1133">Transmembrane helix</keyword>
<evidence type="ECO:0000256" key="4">
    <source>
        <dbReference type="ARBA" id="ARBA00022989"/>
    </source>
</evidence>
<keyword evidence="6" id="KW-0813">Transport</keyword>
<dbReference type="InterPro" id="IPR004156">
    <property type="entry name" value="OATP"/>
</dbReference>
<evidence type="ECO:0000256" key="5">
    <source>
        <dbReference type="ARBA" id="ARBA00023136"/>
    </source>
</evidence>
<feature type="region of interest" description="Disordered" evidence="7">
    <location>
        <begin position="1"/>
        <end position="20"/>
    </location>
</feature>
<dbReference type="Pfam" id="PF03137">
    <property type="entry name" value="OATP"/>
    <property type="match status" value="1"/>
</dbReference>
<feature type="transmembrane region" description="Helical" evidence="6">
    <location>
        <begin position="76"/>
        <end position="95"/>
    </location>
</feature>
<dbReference type="EMBL" id="CAJVCH010129028">
    <property type="protein sequence ID" value="CAG7725964.1"/>
    <property type="molecule type" value="Genomic_DNA"/>
</dbReference>
<dbReference type="AlphaFoldDB" id="A0A8J2JXK6"/>
<dbReference type="OrthoDB" id="5062115at2759"/>
<feature type="transmembrane region" description="Helical" evidence="6">
    <location>
        <begin position="276"/>
        <end position="294"/>
    </location>
</feature>
<dbReference type="GO" id="GO:0015347">
    <property type="term" value="F:sodium-independent organic anion transmembrane transporter activity"/>
    <property type="evidence" value="ECO:0007669"/>
    <property type="project" value="TreeGrafter"/>
</dbReference>
<keyword evidence="2" id="KW-1003">Cell membrane</keyword>
<feature type="transmembrane region" description="Helical" evidence="6">
    <location>
        <begin position="610"/>
        <end position="636"/>
    </location>
</feature>
<dbReference type="PANTHER" id="PTHR11388:SF76">
    <property type="entry name" value="SOLUTE CARRIER ORGANIC ANION TRANSPORTER FAMILY MEMBER"/>
    <property type="match status" value="1"/>
</dbReference>
<feature type="transmembrane region" description="Helical" evidence="6">
    <location>
        <begin position="143"/>
        <end position="165"/>
    </location>
</feature>
<dbReference type="PANTHER" id="PTHR11388">
    <property type="entry name" value="ORGANIC ANION TRANSPORTER"/>
    <property type="match status" value="1"/>
</dbReference>
<sequence>MTANPGNEKGNANPAFELNEGLGNNNLDKHEIQKNGGTLKQIALDSLDIEDEDEDTLCGFACFRPKWMQKFANKTTFMVIFSLLAVIQGMGWSYMTGTITTIQKRFKISSQTTGIVIAGNEVSQIIFSLVLGYYGGKGHRPRWIAVGVLFSAAACFLLASPHLFYGAGEDALSLTEEYSHILEVPDKNFASHMTKAPVDGAKKSKVQLCMKTRIREKDDCDKGDASIIPLVFIFVSQFVAGIGVLLFFSLGGPYLDDNVEKTNSPMLFGITSSLRLVGPTLGFLFASACLKVFISPTLTPYIKTDDPRWVGAWWLGWIVLGILMAITALFISLFPKKLPKTVEREKKGAEKLAQLENSKSNSSIEPICDTVIIEESPNLKDVARRVKSLIQNRINLYNNLSTLFYIFAAIGYWTYMPKYLETIFMQTAVQASVISGAVGIATQSVGLLTSGWLISKYKPSARVLAGWNVFIGFLYVAVKISFTQMGCNREKFSFLTETSDGMTLNLTSSCNTDCNCLNNKFAPVCDKVSNQLFYSACHAGCTSYANGTISNCACLASPESTVTLGTCNEGCFYTFIVFLGMNAFIKLIDGSGRVGNLLVSYRCVHPKDKALSIALSIGVLSAFALLPGPILFGYIFDSVCLLWGTKCGGKGNCWLYNGEQLRYVFNLTAAAFTFTGATFDCLVWYHVKDLDLYDEEKNLEYWKNKKDAKNKK</sequence>
<evidence type="ECO:0000313" key="10">
    <source>
        <dbReference type="Proteomes" id="UP000708208"/>
    </source>
</evidence>
<feature type="transmembrane region" description="Helical" evidence="6">
    <location>
        <begin position="115"/>
        <end position="136"/>
    </location>
</feature>
<dbReference type="Proteomes" id="UP000708208">
    <property type="component" value="Unassembled WGS sequence"/>
</dbReference>
<evidence type="ECO:0000256" key="1">
    <source>
        <dbReference type="ARBA" id="ARBA00004651"/>
    </source>
</evidence>
<keyword evidence="10" id="KW-1185">Reference proteome</keyword>
<dbReference type="NCBIfam" id="TIGR00805">
    <property type="entry name" value="oat"/>
    <property type="match status" value="1"/>
</dbReference>
<dbReference type="PROSITE" id="PS51465">
    <property type="entry name" value="KAZAL_2"/>
    <property type="match status" value="1"/>
</dbReference>
<evidence type="ECO:0000256" key="3">
    <source>
        <dbReference type="ARBA" id="ARBA00022692"/>
    </source>
</evidence>
<feature type="transmembrane region" description="Helical" evidence="6">
    <location>
        <begin position="664"/>
        <end position="687"/>
    </location>
</feature>
<keyword evidence="5 6" id="KW-0472">Membrane</keyword>
<dbReference type="CDD" id="cd17336">
    <property type="entry name" value="MFS_SLCO_OATP"/>
    <property type="match status" value="1"/>
</dbReference>
<name>A0A8J2JXK6_9HEXA</name>
<comment type="caution">
    <text evidence="6">Lacks conserved residue(s) required for the propagation of feature annotation.</text>
</comment>
<evidence type="ECO:0000259" key="8">
    <source>
        <dbReference type="PROSITE" id="PS51465"/>
    </source>
</evidence>
<gene>
    <name evidence="9" type="ORF">AFUS01_LOCUS14900</name>
</gene>
<accession>A0A8J2JXK6</accession>
<dbReference type="GO" id="GO:0006811">
    <property type="term" value="P:monoatomic ion transport"/>
    <property type="evidence" value="ECO:0007669"/>
    <property type="project" value="UniProtKB-KW"/>
</dbReference>
<feature type="domain" description="Kazal-like" evidence="8">
    <location>
        <begin position="504"/>
        <end position="569"/>
    </location>
</feature>
<organism evidence="9 10">
    <name type="scientific">Allacma fusca</name>
    <dbReference type="NCBI Taxonomy" id="39272"/>
    <lineage>
        <taxon>Eukaryota</taxon>
        <taxon>Metazoa</taxon>
        <taxon>Ecdysozoa</taxon>
        <taxon>Arthropoda</taxon>
        <taxon>Hexapoda</taxon>
        <taxon>Collembola</taxon>
        <taxon>Symphypleona</taxon>
        <taxon>Sminthuridae</taxon>
        <taxon>Allacma</taxon>
    </lineage>
</organism>
<comment type="similarity">
    <text evidence="6">Belongs to the organo anion transporter (TC 2.A.60) family.</text>
</comment>
<dbReference type="GO" id="GO:0016323">
    <property type="term" value="C:basolateral plasma membrane"/>
    <property type="evidence" value="ECO:0007669"/>
    <property type="project" value="TreeGrafter"/>
</dbReference>
<evidence type="ECO:0000256" key="6">
    <source>
        <dbReference type="RuleBase" id="RU362056"/>
    </source>
</evidence>
<feature type="transmembrane region" description="Helical" evidence="6">
    <location>
        <begin position="314"/>
        <end position="334"/>
    </location>
</feature>
<comment type="caution">
    <text evidence="9">The sequence shown here is derived from an EMBL/GenBank/DDBJ whole genome shotgun (WGS) entry which is preliminary data.</text>
</comment>
<feature type="transmembrane region" description="Helical" evidence="6">
    <location>
        <begin position="461"/>
        <end position="482"/>
    </location>
</feature>
<evidence type="ECO:0000256" key="7">
    <source>
        <dbReference type="SAM" id="MobiDB-lite"/>
    </source>
</evidence>
<dbReference type="InterPro" id="IPR002350">
    <property type="entry name" value="Kazal_dom"/>
</dbReference>
<keyword evidence="6" id="KW-0406">Ion transport</keyword>
<feature type="transmembrane region" description="Helical" evidence="6">
    <location>
        <begin position="394"/>
        <end position="413"/>
    </location>
</feature>
<keyword evidence="3 6" id="KW-0812">Transmembrane</keyword>
<evidence type="ECO:0000256" key="2">
    <source>
        <dbReference type="ARBA" id="ARBA00022475"/>
    </source>
</evidence>
<reference evidence="9" key="1">
    <citation type="submission" date="2021-06" db="EMBL/GenBank/DDBJ databases">
        <authorList>
            <person name="Hodson N. C."/>
            <person name="Mongue J. A."/>
            <person name="Jaron S. K."/>
        </authorList>
    </citation>
    <scope>NUCLEOTIDE SEQUENCE</scope>
</reference>
<proteinExistence type="inferred from homology"/>
<evidence type="ECO:0000313" key="9">
    <source>
        <dbReference type="EMBL" id="CAG7725964.1"/>
    </source>
</evidence>
<protein>
    <recommendedName>
        <fullName evidence="6">Solute carrier organic anion transporter family member</fullName>
    </recommendedName>
</protein>